<evidence type="ECO:0000313" key="1">
    <source>
        <dbReference type="EMBL" id="KAL1500462.1"/>
    </source>
</evidence>
<accession>A0AB34IMN3</accession>
<evidence type="ECO:0000313" key="2">
    <source>
        <dbReference type="Proteomes" id="UP001515480"/>
    </source>
</evidence>
<sequence length="210" mass="22005">MACALLAAACAYTLRTPSLSSALPRPSVTRGALPIARATDEVKIATDIKGAPIWDLRMATATDVDEISRLSKSLLPPDVVSALVSSGFCVVGEASGKLVTAALVHVFSSLKDKSKGIDGGLEQCADLITVLTTANLPAELKEKTALAALKRLKAEGFAEAWCSVSAKDEEGAKFVAKLGLEEKPSANKALATFQARLIAMNPDPQKKVKE</sequence>
<reference evidence="1 2" key="1">
    <citation type="journal article" date="2024" name="Science">
        <title>Giant polyketide synthase enzymes in the biosynthesis of giant marine polyether toxins.</title>
        <authorList>
            <person name="Fallon T.R."/>
            <person name="Shende V.V."/>
            <person name="Wierzbicki I.H."/>
            <person name="Pendleton A.L."/>
            <person name="Watervoot N.F."/>
            <person name="Auber R.P."/>
            <person name="Gonzalez D.J."/>
            <person name="Wisecaver J.H."/>
            <person name="Moore B.S."/>
        </authorList>
    </citation>
    <scope>NUCLEOTIDE SEQUENCE [LARGE SCALE GENOMIC DNA]</scope>
    <source>
        <strain evidence="1 2">12B1</strain>
    </source>
</reference>
<gene>
    <name evidence="1" type="ORF">AB1Y20_013119</name>
</gene>
<comment type="caution">
    <text evidence="1">The sequence shown here is derived from an EMBL/GenBank/DDBJ whole genome shotgun (WGS) entry which is preliminary data.</text>
</comment>
<keyword evidence="2" id="KW-1185">Reference proteome</keyword>
<proteinExistence type="predicted"/>
<dbReference type="Proteomes" id="UP001515480">
    <property type="component" value="Unassembled WGS sequence"/>
</dbReference>
<dbReference type="AlphaFoldDB" id="A0AB34IMN3"/>
<organism evidence="1 2">
    <name type="scientific">Prymnesium parvum</name>
    <name type="common">Toxic golden alga</name>
    <dbReference type="NCBI Taxonomy" id="97485"/>
    <lineage>
        <taxon>Eukaryota</taxon>
        <taxon>Haptista</taxon>
        <taxon>Haptophyta</taxon>
        <taxon>Prymnesiophyceae</taxon>
        <taxon>Prymnesiales</taxon>
        <taxon>Prymnesiaceae</taxon>
        <taxon>Prymnesium</taxon>
    </lineage>
</organism>
<name>A0AB34IMN3_PRYPA</name>
<protein>
    <submittedName>
        <fullName evidence="1">Uncharacterized protein</fullName>
    </submittedName>
</protein>
<dbReference type="EMBL" id="JBGBPQ010000023">
    <property type="protein sequence ID" value="KAL1500462.1"/>
    <property type="molecule type" value="Genomic_DNA"/>
</dbReference>